<name>A6HTK0_RAT</name>
<proteinExistence type="predicted"/>
<sequence length="46" mass="4720">MLRTSHPDLLLLKPTAGTAEAAATLGPSSSCCCVRKQPKPPATSLV</sequence>
<evidence type="ECO:0000313" key="2">
    <source>
        <dbReference type="Proteomes" id="UP000234681"/>
    </source>
</evidence>
<reference evidence="1 2" key="1">
    <citation type="submission" date="2005-07" db="EMBL/GenBank/DDBJ databases">
        <authorList>
            <person name="Mural R.J."/>
            <person name="Li P.W."/>
            <person name="Adams M.D."/>
            <person name="Amanatides P.G."/>
            <person name="Baden-Tillson H."/>
            <person name="Barnstead M."/>
            <person name="Chin S.H."/>
            <person name="Dew I."/>
            <person name="Evans C.A."/>
            <person name="Ferriera S."/>
            <person name="Flanigan M."/>
            <person name="Fosler C."/>
            <person name="Glodek A."/>
            <person name="Gu Z."/>
            <person name="Holt R.A."/>
            <person name="Jennings D."/>
            <person name="Kraft C.L."/>
            <person name="Lu F."/>
            <person name="Nguyen T."/>
            <person name="Nusskern D.R."/>
            <person name="Pfannkoch C.M."/>
            <person name="Sitter C."/>
            <person name="Sutton G.G."/>
            <person name="Venter J.C."/>
            <person name="Wang Z."/>
            <person name="Woodage T."/>
            <person name="Zheng X.H."/>
            <person name="Zhong F."/>
        </authorList>
    </citation>
    <scope>NUCLEOTIDE SEQUENCE [LARGE SCALE GENOMIC DNA]</scope>
    <source>
        <strain>BN</strain>
        <strain evidence="2">Sprague-Dawley</strain>
    </source>
</reference>
<organism evidence="1 2">
    <name type="scientific">Rattus norvegicus</name>
    <name type="common">Rat</name>
    <dbReference type="NCBI Taxonomy" id="10116"/>
    <lineage>
        <taxon>Eukaryota</taxon>
        <taxon>Metazoa</taxon>
        <taxon>Chordata</taxon>
        <taxon>Craniata</taxon>
        <taxon>Vertebrata</taxon>
        <taxon>Euteleostomi</taxon>
        <taxon>Mammalia</taxon>
        <taxon>Eutheria</taxon>
        <taxon>Euarchontoglires</taxon>
        <taxon>Glires</taxon>
        <taxon>Rodentia</taxon>
        <taxon>Myomorpha</taxon>
        <taxon>Muroidea</taxon>
        <taxon>Muridae</taxon>
        <taxon>Murinae</taxon>
        <taxon>Rattus</taxon>
    </lineage>
</organism>
<accession>A6HTK0</accession>
<dbReference type="Proteomes" id="UP000234681">
    <property type="component" value="Chromosome 15"/>
</dbReference>
<evidence type="ECO:0000313" key="1">
    <source>
        <dbReference type="EMBL" id="EDM02213.1"/>
    </source>
</evidence>
<protein>
    <submittedName>
        <fullName evidence="1">RCG37210</fullName>
    </submittedName>
</protein>
<dbReference type="AlphaFoldDB" id="A6HTK0"/>
<gene>
    <name evidence="1" type="ORF">rCG_37210</name>
</gene>
<dbReference type="EMBL" id="CH473951">
    <property type="protein sequence ID" value="EDM02213.1"/>
    <property type="molecule type" value="Genomic_DNA"/>
</dbReference>